<evidence type="ECO:0000313" key="5">
    <source>
        <dbReference type="Proteomes" id="UP000002247"/>
    </source>
</evidence>
<evidence type="ECO:0000256" key="2">
    <source>
        <dbReference type="SAM" id="Phobius"/>
    </source>
</evidence>
<name>D6ZAB7_SEGRD</name>
<feature type="transmembrane region" description="Helical" evidence="2">
    <location>
        <begin position="258"/>
        <end position="278"/>
    </location>
</feature>
<dbReference type="Proteomes" id="UP000002247">
    <property type="component" value="Chromosome"/>
</dbReference>
<dbReference type="InterPro" id="IPR051361">
    <property type="entry name" value="ThrE/Ser_Exporter"/>
</dbReference>
<feature type="domain" description="Threonine/serine exporter-like N-terminal" evidence="3">
    <location>
        <begin position="42"/>
        <end position="278"/>
    </location>
</feature>
<dbReference type="HOGENOM" id="CLU_036601_1_0_11"/>
<dbReference type="KEGG" id="srt:Srot_0170"/>
<dbReference type="GO" id="GO:0022857">
    <property type="term" value="F:transmembrane transporter activity"/>
    <property type="evidence" value="ECO:0007669"/>
    <property type="project" value="InterPro"/>
</dbReference>
<feature type="transmembrane region" description="Helical" evidence="2">
    <location>
        <begin position="324"/>
        <end position="342"/>
    </location>
</feature>
<proteinExistence type="inferred from homology"/>
<dbReference type="STRING" id="640132.Srot_0170"/>
<feature type="transmembrane region" description="Helical" evidence="2">
    <location>
        <begin position="348"/>
        <end position="366"/>
    </location>
</feature>
<keyword evidence="5" id="KW-1185">Reference proteome</keyword>
<feature type="transmembrane region" description="Helical" evidence="2">
    <location>
        <begin position="169"/>
        <end position="187"/>
    </location>
</feature>
<feature type="transmembrane region" description="Helical" evidence="2">
    <location>
        <begin position="194"/>
        <end position="215"/>
    </location>
</feature>
<gene>
    <name evidence="4" type="ordered locus">Srot_0170</name>
</gene>
<dbReference type="PANTHER" id="PTHR31082:SF4">
    <property type="entry name" value="PHEROMONE-REGULATED MEMBRANE PROTEIN 10"/>
    <property type="match status" value="1"/>
</dbReference>
<evidence type="ECO:0000256" key="1">
    <source>
        <dbReference type="ARBA" id="ARBA00034125"/>
    </source>
</evidence>
<comment type="similarity">
    <text evidence="1">Belongs to the ThrE exporter (TC 2.A.79) family.</text>
</comment>
<reference evidence="4 5" key="1">
    <citation type="journal article" date="2010" name="Stand. Genomic Sci.">
        <title>Complete genome sequence of Segniliparus rotundus type strain (CDC 1076).</title>
        <authorList>
            <person name="Sikorski J."/>
            <person name="Lapidus A."/>
            <person name="Copeland A."/>
            <person name="Misra M."/>
            <person name="Glavina Del Rio T."/>
            <person name="Nolan M."/>
            <person name="Lucas S."/>
            <person name="Chen F."/>
            <person name="Tice H."/>
            <person name="Cheng J.F."/>
            <person name="Jando M."/>
            <person name="Schneider S."/>
            <person name="Bruce D."/>
            <person name="Goodwin L."/>
            <person name="Pitluck S."/>
            <person name="Liolios K."/>
            <person name="Mikhailova N."/>
            <person name="Pati A."/>
            <person name="Ivanova N."/>
            <person name="Mavromatis K."/>
            <person name="Chen A."/>
            <person name="Palaniappan K."/>
            <person name="Chertkov O."/>
            <person name="Land M."/>
            <person name="Hauser L."/>
            <person name="Chang Y.J."/>
            <person name="Jeffries C.D."/>
            <person name="Brettin T."/>
            <person name="Detter J.C."/>
            <person name="Han C."/>
            <person name="Rohde M."/>
            <person name="Goker M."/>
            <person name="Bristow J."/>
            <person name="Eisen J.A."/>
            <person name="Markowitz V."/>
            <person name="Hugenholtz P."/>
            <person name="Kyrpides N.C."/>
            <person name="Klenk H.P."/>
        </authorList>
    </citation>
    <scope>NUCLEOTIDE SEQUENCE [LARGE SCALE GENOMIC DNA]</scope>
    <source>
        <strain evidence="5">ATCC BAA-972 / CDC 1076 / CIP 108378 / DSM 44985 / JCM 13578</strain>
    </source>
</reference>
<feature type="transmembrane region" description="Helical" evidence="2">
    <location>
        <begin position="221"/>
        <end position="246"/>
    </location>
</feature>
<dbReference type="Pfam" id="PF06738">
    <property type="entry name" value="ThrE"/>
    <property type="match status" value="1"/>
</dbReference>
<sequence length="457" mass="47841">MTSRAVLQHQWERLRHALLKERPEPLEGVDPYPDEDVLTMLRQLGIAMIETGQPTNLVESQLRAIGLAYTGHEVRVLVFPTYLIVQLDSPLQTKTQVDEPSWAVARLDQAGEVDTLVKLAKARAATPAEVTARTKAARGWAPRFGAFTTVLGHTLLTIGFGLALQPTWASLPAYALLGLVVGMLLLLGRWLPSVAIMLPPIAATLVTVLTTWYLAEAAGDGLLRVLAPALVSVLPGVTLTIGAVELTSTQVISGSTRLMYGAAQLLLLALGVAVGVRIAGPLSQHRGPLGALPAHGGLGAWAPCLGAVVAAVGFYLYKSAPKGSLPAIAATMLVALVGQQLGGTYVDPLLAGFLGALVTVPFAQLIGRFRGAPPPMVLLIAAFWFLVPGALSFVNVGEVVTTGGVAALSQPGVGGARALLSAVVAIFSIALGMLHGWGVDYAGVSLARLWRARFRST</sequence>
<feature type="transmembrane region" description="Helical" evidence="2">
    <location>
        <begin position="298"/>
        <end position="317"/>
    </location>
</feature>
<protein>
    <recommendedName>
        <fullName evidence="3">Threonine/serine exporter-like N-terminal domain-containing protein</fullName>
    </recommendedName>
</protein>
<dbReference type="PANTHER" id="PTHR31082">
    <property type="entry name" value="PHEROMONE-REGULATED MEMBRANE PROTEIN 10"/>
    <property type="match status" value="1"/>
</dbReference>
<evidence type="ECO:0000313" key="4">
    <source>
        <dbReference type="EMBL" id="ADG96659.1"/>
    </source>
</evidence>
<feature type="transmembrane region" description="Helical" evidence="2">
    <location>
        <begin position="378"/>
        <end position="396"/>
    </location>
</feature>
<accession>D6ZAB7</accession>
<dbReference type="eggNOG" id="COG2966">
    <property type="taxonomic scope" value="Bacteria"/>
</dbReference>
<feature type="transmembrane region" description="Helical" evidence="2">
    <location>
        <begin position="416"/>
        <end position="439"/>
    </location>
</feature>
<dbReference type="InterPro" id="IPR010619">
    <property type="entry name" value="ThrE-like_N"/>
</dbReference>
<dbReference type="AlphaFoldDB" id="D6ZAB7"/>
<evidence type="ECO:0000259" key="3">
    <source>
        <dbReference type="Pfam" id="PF06738"/>
    </source>
</evidence>
<dbReference type="RefSeq" id="WP_013137115.1">
    <property type="nucleotide sequence ID" value="NC_014168.1"/>
</dbReference>
<feature type="transmembrane region" description="Helical" evidence="2">
    <location>
        <begin position="144"/>
        <end position="163"/>
    </location>
</feature>
<keyword evidence="2" id="KW-0812">Transmembrane</keyword>
<keyword evidence="2" id="KW-0472">Membrane</keyword>
<keyword evidence="2" id="KW-1133">Transmembrane helix</keyword>
<organism evidence="4 5">
    <name type="scientific">Segniliparus rotundus (strain ATCC BAA-972 / CDC 1076 / CIP 108378 / DSM 44985 / JCM 13578)</name>
    <dbReference type="NCBI Taxonomy" id="640132"/>
    <lineage>
        <taxon>Bacteria</taxon>
        <taxon>Bacillati</taxon>
        <taxon>Actinomycetota</taxon>
        <taxon>Actinomycetes</taxon>
        <taxon>Mycobacteriales</taxon>
        <taxon>Segniliparaceae</taxon>
        <taxon>Segniliparus</taxon>
    </lineage>
</organism>
<dbReference type="EMBL" id="CP001958">
    <property type="protein sequence ID" value="ADG96659.1"/>
    <property type="molecule type" value="Genomic_DNA"/>
</dbReference>